<evidence type="ECO:0008006" key="4">
    <source>
        <dbReference type="Google" id="ProtNLM"/>
    </source>
</evidence>
<feature type="transmembrane region" description="Helical" evidence="1">
    <location>
        <begin position="56"/>
        <end position="78"/>
    </location>
</feature>
<dbReference type="Proteomes" id="UP000286038">
    <property type="component" value="Unassembled WGS sequence"/>
</dbReference>
<feature type="transmembrane region" description="Helical" evidence="1">
    <location>
        <begin position="181"/>
        <end position="204"/>
    </location>
</feature>
<organism evidence="2 3">
    <name type="scientific">Butyricimonas virosa</name>
    <dbReference type="NCBI Taxonomy" id="544645"/>
    <lineage>
        <taxon>Bacteria</taxon>
        <taxon>Pseudomonadati</taxon>
        <taxon>Bacteroidota</taxon>
        <taxon>Bacteroidia</taxon>
        <taxon>Bacteroidales</taxon>
        <taxon>Odoribacteraceae</taxon>
        <taxon>Butyricimonas</taxon>
    </lineage>
</organism>
<feature type="transmembrane region" description="Helical" evidence="1">
    <location>
        <begin position="302"/>
        <end position="322"/>
    </location>
</feature>
<feature type="transmembrane region" description="Helical" evidence="1">
    <location>
        <begin position="84"/>
        <end position="107"/>
    </location>
</feature>
<keyword evidence="1" id="KW-1133">Transmembrane helix</keyword>
<proteinExistence type="predicted"/>
<keyword evidence="1" id="KW-0812">Transmembrane</keyword>
<dbReference type="AlphaFoldDB" id="A0A415QEH2"/>
<protein>
    <recommendedName>
        <fullName evidence="4">O-antigen ligase domain-containing protein</fullName>
    </recommendedName>
</protein>
<evidence type="ECO:0000313" key="3">
    <source>
        <dbReference type="Proteomes" id="UP000286038"/>
    </source>
</evidence>
<name>A0A415QEH2_9BACT</name>
<keyword evidence="1" id="KW-0472">Membrane</keyword>
<evidence type="ECO:0000256" key="1">
    <source>
        <dbReference type="SAM" id="Phobius"/>
    </source>
</evidence>
<dbReference type="EMBL" id="QRPV01000026">
    <property type="protein sequence ID" value="RHM40863.1"/>
    <property type="molecule type" value="Genomic_DNA"/>
</dbReference>
<comment type="caution">
    <text evidence="2">The sequence shown here is derived from an EMBL/GenBank/DDBJ whole genome shotgun (WGS) entry which is preliminary data.</text>
</comment>
<evidence type="ECO:0000313" key="2">
    <source>
        <dbReference type="EMBL" id="RHM40863.1"/>
    </source>
</evidence>
<gene>
    <name evidence="2" type="ORF">DWZ68_15225</name>
</gene>
<feature type="transmembrane region" description="Helical" evidence="1">
    <location>
        <begin position="128"/>
        <end position="148"/>
    </location>
</feature>
<accession>A0A415QEH2</accession>
<feature type="transmembrane region" description="Helical" evidence="1">
    <location>
        <begin position="329"/>
        <end position="346"/>
    </location>
</feature>
<feature type="transmembrane region" description="Helical" evidence="1">
    <location>
        <begin position="31"/>
        <end position="49"/>
    </location>
</feature>
<feature type="transmembrane region" description="Helical" evidence="1">
    <location>
        <begin position="216"/>
        <end position="240"/>
    </location>
</feature>
<reference evidence="2 3" key="1">
    <citation type="submission" date="2018-08" db="EMBL/GenBank/DDBJ databases">
        <title>A genome reference for cultivated species of the human gut microbiota.</title>
        <authorList>
            <person name="Zou Y."/>
            <person name="Xue W."/>
            <person name="Luo G."/>
        </authorList>
    </citation>
    <scope>NUCLEOTIDE SEQUENCE [LARGE SCALE GENOMIC DNA]</scope>
    <source>
        <strain evidence="2 3">AF34-33</strain>
    </source>
</reference>
<sequence length="378" mass="43955">MLHYLSLFLMILVFTLSYMQRQLVFTKQRYILAFLFFLLGVSFGLPVGGHSWTAKIFLPLLTSVFIVFFDNQVYYITFDYFRKMMIFFAASSVLLSVLLLFLPANALPYFEMEPVSAAHLNKHIIYRVYGFILSYDTIIFDIGGFHFLRTTGPMTEPGHFGILLGLTLSMEKLLYAKRTPILVICGCMTFSTAFFVILVILEVYNMFIIRKFHWKWYVCAVVILLAFLILADSVLLNAVWEYSIGRNFGVEEVNILDGRTNNTALFIYDKFLKSSFPLLLWGHGTFALEVNENVVLSDYREFLYDSGFIGLLLVCLTFYVIFMKVRVRYLCLFLPIIVIIFLHRAWMFWYCYLYILLIVGFGAYTYKANCGKNSILKN</sequence>
<feature type="transmembrane region" description="Helical" evidence="1">
    <location>
        <begin position="352"/>
        <end position="369"/>
    </location>
</feature>